<evidence type="ECO:0000256" key="12">
    <source>
        <dbReference type="SAM" id="MobiDB-lite"/>
    </source>
</evidence>
<comment type="pathway">
    <text evidence="1">Lipid metabolism.</text>
</comment>
<evidence type="ECO:0000256" key="7">
    <source>
        <dbReference type="ARBA" id="ARBA00023209"/>
    </source>
</evidence>
<feature type="compositionally biased region" description="Low complexity" evidence="12">
    <location>
        <begin position="9"/>
        <end position="22"/>
    </location>
</feature>
<reference evidence="14 15" key="1">
    <citation type="journal article" date="2018" name="BMC Genomics">
        <title>The genome of Naegleria lovaniensis, the basis for a comparative approach to unravel pathogenicity factors of the human pathogenic amoeba N. fowleri.</title>
        <authorList>
            <person name="Liechti N."/>
            <person name="Schurch N."/>
            <person name="Bruggmann R."/>
            <person name="Wittwer M."/>
        </authorList>
    </citation>
    <scope>NUCLEOTIDE SEQUENCE [LARGE SCALE GENOMIC DNA]</scope>
    <source>
        <strain evidence="14 15">ATCC 30569</strain>
    </source>
</reference>
<proteinExistence type="inferred from homology"/>
<name>A0AA88H033_NAELO</name>
<dbReference type="NCBIfam" id="TIGR00125">
    <property type="entry name" value="cyt_tran_rel"/>
    <property type="match status" value="2"/>
</dbReference>
<dbReference type="CDD" id="cd02174">
    <property type="entry name" value="CCT"/>
    <property type="match status" value="1"/>
</dbReference>
<dbReference type="InterPro" id="IPR004821">
    <property type="entry name" value="Cyt_trans-like"/>
</dbReference>
<keyword evidence="8" id="KW-1208">Phospholipid metabolism</keyword>
<dbReference type="CDD" id="cd02173">
    <property type="entry name" value="ECT"/>
    <property type="match status" value="1"/>
</dbReference>
<dbReference type="InterPro" id="IPR044608">
    <property type="entry name" value="Ect1/PCYT2"/>
</dbReference>
<keyword evidence="7" id="KW-0594">Phospholipid biosynthesis</keyword>
<keyword evidence="5" id="KW-0548">Nucleotidyltransferase</keyword>
<evidence type="ECO:0000256" key="6">
    <source>
        <dbReference type="ARBA" id="ARBA00023098"/>
    </source>
</evidence>
<dbReference type="Gene3D" id="3.40.50.620">
    <property type="entry name" value="HUPs"/>
    <property type="match status" value="2"/>
</dbReference>
<evidence type="ECO:0000256" key="9">
    <source>
        <dbReference type="ARBA" id="ARBA00024191"/>
    </source>
</evidence>
<dbReference type="RefSeq" id="XP_044554279.1">
    <property type="nucleotide sequence ID" value="XM_044688425.1"/>
</dbReference>
<organism evidence="14 15">
    <name type="scientific">Naegleria lovaniensis</name>
    <name type="common">Amoeba</name>
    <dbReference type="NCBI Taxonomy" id="51637"/>
    <lineage>
        <taxon>Eukaryota</taxon>
        <taxon>Discoba</taxon>
        <taxon>Heterolobosea</taxon>
        <taxon>Tetramitia</taxon>
        <taxon>Eutetramitia</taxon>
        <taxon>Vahlkampfiidae</taxon>
        <taxon>Naegleria</taxon>
    </lineage>
</organism>
<accession>A0AA88H033</accession>
<evidence type="ECO:0000256" key="2">
    <source>
        <dbReference type="ARBA" id="ARBA00010101"/>
    </source>
</evidence>
<keyword evidence="6" id="KW-0443">Lipid metabolism</keyword>
<dbReference type="Pfam" id="PF01467">
    <property type="entry name" value="CTP_transf_like"/>
    <property type="match status" value="2"/>
</dbReference>
<sequence>MSQHDVAASSSSNTSTTSSTNTPKSQNDDLIFAKDPDTKIIWLDGCFDMMHFGHANAIRQAYNLFPKVKLLVGVHSDEEILRHKGPTVMKAQERYEHVRSCKWVDGVIEDAPYVTELEMLKKYNVDYCVHGDDISFDENGEDSYKSIRQAGLMMIVPRTEGVSTTDIVGRMLKLSKYRELVEQGIDPSTMGDELKPQSEIDQTSVSPYTRTRQHYPSVHQIRQFSEKMNPPPPGAKIVYVDGAFDMFHTGHVEFLKEARKFGDYLIVGLHEDKVIAQFKGPHHPIMNIHERLLSVLSCRYVDDVIIGAPFIVTQDLIDVMKISVVISGTVKEPEVKVDPFELPKKLGIYRQIESPCPELTTTNIINRIIDNAKRYEERNRKKQAKEIQGIANLNTN</sequence>
<dbReference type="PANTHER" id="PTHR45780">
    <property type="entry name" value="ETHANOLAMINE-PHOSPHATE CYTIDYLYLTRANSFERASE"/>
    <property type="match status" value="1"/>
</dbReference>
<dbReference type="GeneID" id="68105091"/>
<evidence type="ECO:0000256" key="3">
    <source>
        <dbReference type="ARBA" id="ARBA00022516"/>
    </source>
</evidence>
<dbReference type="InterPro" id="IPR041723">
    <property type="entry name" value="CCT"/>
</dbReference>
<dbReference type="SUPFAM" id="SSF52374">
    <property type="entry name" value="Nucleotidylyl transferase"/>
    <property type="match status" value="2"/>
</dbReference>
<dbReference type="AlphaFoldDB" id="A0AA88H033"/>
<comment type="caution">
    <text evidence="14">The sequence shown here is derived from an EMBL/GenBank/DDBJ whole genome shotgun (WGS) entry which is preliminary data.</text>
</comment>
<evidence type="ECO:0000256" key="11">
    <source>
        <dbReference type="ARBA" id="ARBA00031473"/>
    </source>
</evidence>
<evidence type="ECO:0000256" key="4">
    <source>
        <dbReference type="ARBA" id="ARBA00022679"/>
    </source>
</evidence>
<keyword evidence="3" id="KW-0444">Lipid biosynthesis</keyword>
<feature type="domain" description="Cytidyltransferase-like" evidence="13">
    <location>
        <begin position="239"/>
        <end position="329"/>
    </location>
</feature>
<dbReference type="GO" id="GO:0004306">
    <property type="term" value="F:ethanolamine-phosphate cytidylyltransferase activity"/>
    <property type="evidence" value="ECO:0007669"/>
    <property type="project" value="UniProtKB-EC"/>
</dbReference>
<dbReference type="InterPro" id="IPR014729">
    <property type="entry name" value="Rossmann-like_a/b/a_fold"/>
</dbReference>
<evidence type="ECO:0000256" key="8">
    <source>
        <dbReference type="ARBA" id="ARBA00023264"/>
    </source>
</evidence>
<evidence type="ECO:0000313" key="14">
    <source>
        <dbReference type="EMBL" id="KAG2392385.1"/>
    </source>
</evidence>
<keyword evidence="4" id="KW-0808">Transferase</keyword>
<dbReference type="EC" id="2.7.7.14" evidence="10"/>
<comment type="similarity">
    <text evidence="2">Belongs to the cytidylyltransferase family.</text>
</comment>
<dbReference type="GO" id="GO:0005737">
    <property type="term" value="C:cytoplasm"/>
    <property type="evidence" value="ECO:0007669"/>
    <property type="project" value="TreeGrafter"/>
</dbReference>
<keyword evidence="15" id="KW-1185">Reference proteome</keyword>
<comment type="pathway">
    <text evidence="9">Phospholipid metabolism; phosphatidylethanolamine biosynthesis; phosphatidylethanolamine from ethanolamine: step 2/3.</text>
</comment>
<feature type="domain" description="Cytidyltransferase-like" evidence="13">
    <location>
        <begin position="43"/>
        <end position="169"/>
    </location>
</feature>
<dbReference type="EMBL" id="PYSW02000005">
    <property type="protein sequence ID" value="KAG2392385.1"/>
    <property type="molecule type" value="Genomic_DNA"/>
</dbReference>
<evidence type="ECO:0000256" key="1">
    <source>
        <dbReference type="ARBA" id="ARBA00005189"/>
    </source>
</evidence>
<evidence type="ECO:0000259" key="13">
    <source>
        <dbReference type="Pfam" id="PF01467"/>
    </source>
</evidence>
<gene>
    <name evidence="14" type="ORF">C9374_012637</name>
</gene>
<evidence type="ECO:0000256" key="10">
    <source>
        <dbReference type="ARBA" id="ARBA00024221"/>
    </source>
</evidence>
<dbReference type="PANTHER" id="PTHR45780:SF2">
    <property type="entry name" value="ETHANOLAMINE-PHOSPHATE CYTIDYLYLTRANSFERASE"/>
    <property type="match status" value="1"/>
</dbReference>
<evidence type="ECO:0000313" key="15">
    <source>
        <dbReference type="Proteomes" id="UP000816034"/>
    </source>
</evidence>
<feature type="region of interest" description="Disordered" evidence="12">
    <location>
        <begin position="1"/>
        <end position="30"/>
    </location>
</feature>
<dbReference type="Proteomes" id="UP000816034">
    <property type="component" value="Unassembled WGS sequence"/>
</dbReference>
<evidence type="ECO:0000256" key="5">
    <source>
        <dbReference type="ARBA" id="ARBA00022695"/>
    </source>
</evidence>
<protein>
    <recommendedName>
        <fullName evidence="10">ethanolamine-phosphate cytidylyltransferase</fullName>
        <ecNumber evidence="10">2.7.7.14</ecNumber>
    </recommendedName>
    <alternativeName>
        <fullName evidence="11">CTP:phosphoethanolamine cytidylyltransferase</fullName>
    </alternativeName>
</protein>
<dbReference type="GO" id="GO:0006646">
    <property type="term" value="P:phosphatidylethanolamine biosynthetic process"/>
    <property type="evidence" value="ECO:0007669"/>
    <property type="project" value="InterPro"/>
</dbReference>